<evidence type="ECO:0000313" key="1">
    <source>
        <dbReference type="EMBL" id="AOY88670.1"/>
    </source>
</evidence>
<proteinExistence type="predicted"/>
<evidence type="ECO:0000313" key="2">
    <source>
        <dbReference type="Proteomes" id="UP000177445"/>
    </source>
</evidence>
<keyword evidence="2" id="KW-1185">Reference proteome</keyword>
<protein>
    <submittedName>
        <fullName evidence="1">Uncharacterized protein</fullName>
    </submittedName>
</protein>
<sequence>MVLSDKAQVKGNGVLVTIEHYLTILHAYLTELEDELDEEQASGIARIKAAINNAAQAIYNNK</sequence>
<dbReference type="KEGG" id="msq:BKP64_11075"/>
<gene>
    <name evidence="1" type="ORF">BKP64_11075</name>
</gene>
<name>A0A1D9GMN5_9GAMM</name>
<reference evidence="1 2" key="1">
    <citation type="submission" date="2016-10" db="EMBL/GenBank/DDBJ databases">
        <title>Marinobacter salinus sp. nov., a moderately halophilic bacterium isolated from a tidal flat environment.</title>
        <authorList>
            <person name="Park S.-J."/>
        </authorList>
    </citation>
    <scope>NUCLEOTIDE SEQUENCE [LARGE SCALE GENOMIC DNA]</scope>
    <source>
        <strain evidence="1 2">Hb8</strain>
    </source>
</reference>
<dbReference type="Proteomes" id="UP000177445">
    <property type="component" value="Chromosome"/>
</dbReference>
<dbReference type="AlphaFoldDB" id="A0A1D9GMN5"/>
<dbReference type="EMBL" id="CP017715">
    <property type="protein sequence ID" value="AOY88670.1"/>
    <property type="molecule type" value="Genomic_DNA"/>
</dbReference>
<organism evidence="1 2">
    <name type="scientific">Marinobacter salinus</name>
    <dbReference type="NCBI Taxonomy" id="1874317"/>
    <lineage>
        <taxon>Bacteria</taxon>
        <taxon>Pseudomonadati</taxon>
        <taxon>Pseudomonadota</taxon>
        <taxon>Gammaproteobacteria</taxon>
        <taxon>Pseudomonadales</taxon>
        <taxon>Marinobacteraceae</taxon>
        <taxon>Marinobacter</taxon>
    </lineage>
</organism>
<accession>A0A1D9GMN5</accession>